<dbReference type="PANTHER" id="PTHR43022:SF1">
    <property type="entry name" value="PROTEIN SMF"/>
    <property type="match status" value="1"/>
</dbReference>
<evidence type="ECO:0000313" key="4">
    <source>
        <dbReference type="EMBL" id="TWU45341.1"/>
    </source>
</evidence>
<dbReference type="InterPro" id="IPR010994">
    <property type="entry name" value="RuvA_2-like"/>
</dbReference>
<sequence>MSVEPAAGKAGEQLELESVLTLSMLPGLGPRTLTALLDCFPTASAVLSADESKLASVHGVGMKLIQTIRTAAHHVDIQAVIRWCRENGVAMVAAEQDSYPRPLYDLVDTPPVLFVRGDLLARDELAVSIVGTRHGSVYGLKQAERFGYSLAKAGVTVVSGLARGIDSAAHRGALDAGGRTIAVLGSGLGQIYPSEHKGLASEIAAMGAVISEYAPHCKPHAGTFPQRNRLIAALGVATLVVEAPDRSGALITARLACEMNRDVLALPGPVTSRTSRGCNQLIRDGAILIQSVEDVLESLGPMVGSVEAESGQSIRSGSELLLNEVERQILDAIDETGTPIDTVINQTRLPAHRVVATISVLEMRSLVRRLSGQYVSRV</sequence>
<evidence type="ECO:0000259" key="2">
    <source>
        <dbReference type="Pfam" id="PF02481"/>
    </source>
</evidence>
<dbReference type="SUPFAM" id="SSF102405">
    <property type="entry name" value="MCP/YpsA-like"/>
    <property type="match status" value="1"/>
</dbReference>
<dbReference type="Pfam" id="PF02481">
    <property type="entry name" value="DNA_processg_A"/>
    <property type="match status" value="1"/>
</dbReference>
<dbReference type="InterPro" id="IPR003488">
    <property type="entry name" value="DprA"/>
</dbReference>
<dbReference type="PANTHER" id="PTHR43022">
    <property type="entry name" value="PROTEIN SMF"/>
    <property type="match status" value="1"/>
</dbReference>
<evidence type="ECO:0000259" key="3">
    <source>
        <dbReference type="Pfam" id="PF17782"/>
    </source>
</evidence>
<dbReference type="Pfam" id="PF17782">
    <property type="entry name" value="WHD_DprA"/>
    <property type="match status" value="1"/>
</dbReference>
<dbReference type="Pfam" id="PF14520">
    <property type="entry name" value="HHH_5"/>
    <property type="match status" value="1"/>
</dbReference>
<dbReference type="SUPFAM" id="SSF47781">
    <property type="entry name" value="RuvA domain 2-like"/>
    <property type="match status" value="1"/>
</dbReference>
<accession>A0A5C6EC44</accession>
<dbReference type="Gene3D" id="1.10.10.10">
    <property type="entry name" value="Winged helix-like DNA-binding domain superfamily/Winged helix DNA-binding domain"/>
    <property type="match status" value="1"/>
</dbReference>
<dbReference type="RefSeq" id="WP_231617249.1">
    <property type="nucleotide sequence ID" value="NZ_SJPY01000001.1"/>
</dbReference>
<dbReference type="Proteomes" id="UP000315471">
    <property type="component" value="Unassembled WGS sequence"/>
</dbReference>
<dbReference type="EMBL" id="SJPY01000001">
    <property type="protein sequence ID" value="TWU45341.1"/>
    <property type="molecule type" value="Genomic_DNA"/>
</dbReference>
<dbReference type="InterPro" id="IPR057666">
    <property type="entry name" value="DrpA_SLOG"/>
</dbReference>
<dbReference type="AlphaFoldDB" id="A0A5C6EC44"/>
<proteinExistence type="inferred from homology"/>
<organism evidence="4 5">
    <name type="scientific">Novipirellula aureliae</name>
    <dbReference type="NCBI Taxonomy" id="2527966"/>
    <lineage>
        <taxon>Bacteria</taxon>
        <taxon>Pseudomonadati</taxon>
        <taxon>Planctomycetota</taxon>
        <taxon>Planctomycetia</taxon>
        <taxon>Pirellulales</taxon>
        <taxon>Pirellulaceae</taxon>
        <taxon>Novipirellula</taxon>
    </lineage>
</organism>
<feature type="domain" description="Smf/DprA SLOG" evidence="2">
    <location>
        <begin position="91"/>
        <end position="299"/>
    </location>
</feature>
<protein>
    <submittedName>
        <fullName evidence="4">Uncharacterized protein</fullName>
    </submittedName>
</protein>
<feature type="domain" description="DprA winged helix" evidence="3">
    <location>
        <begin position="322"/>
        <end position="373"/>
    </location>
</feature>
<reference evidence="4 5" key="1">
    <citation type="submission" date="2019-02" db="EMBL/GenBank/DDBJ databases">
        <title>Deep-cultivation of Planctomycetes and their phenomic and genomic characterization uncovers novel biology.</title>
        <authorList>
            <person name="Wiegand S."/>
            <person name="Jogler M."/>
            <person name="Boedeker C."/>
            <person name="Pinto D."/>
            <person name="Vollmers J."/>
            <person name="Rivas-Marin E."/>
            <person name="Kohn T."/>
            <person name="Peeters S.H."/>
            <person name="Heuer A."/>
            <person name="Rast P."/>
            <person name="Oberbeckmann S."/>
            <person name="Bunk B."/>
            <person name="Jeske O."/>
            <person name="Meyerdierks A."/>
            <person name="Storesund J.E."/>
            <person name="Kallscheuer N."/>
            <person name="Luecker S."/>
            <person name="Lage O.M."/>
            <person name="Pohl T."/>
            <person name="Merkel B.J."/>
            <person name="Hornburger P."/>
            <person name="Mueller R.-W."/>
            <person name="Bruemmer F."/>
            <person name="Labrenz M."/>
            <person name="Spormann A.M."/>
            <person name="Op Den Camp H."/>
            <person name="Overmann J."/>
            <person name="Amann R."/>
            <person name="Jetten M.S.M."/>
            <person name="Mascher T."/>
            <person name="Medema M.H."/>
            <person name="Devos D.P."/>
            <person name="Kaster A.-K."/>
            <person name="Ovreas L."/>
            <person name="Rohde M."/>
            <person name="Galperin M.Y."/>
            <person name="Jogler C."/>
        </authorList>
    </citation>
    <scope>NUCLEOTIDE SEQUENCE [LARGE SCALE GENOMIC DNA]</scope>
    <source>
        <strain evidence="4 5">Q31b</strain>
    </source>
</reference>
<dbReference type="InterPro" id="IPR036388">
    <property type="entry name" value="WH-like_DNA-bd_sf"/>
</dbReference>
<keyword evidence="5" id="KW-1185">Reference proteome</keyword>
<gene>
    <name evidence="4" type="ORF">Q31b_05130</name>
</gene>
<evidence type="ECO:0000313" key="5">
    <source>
        <dbReference type="Proteomes" id="UP000315471"/>
    </source>
</evidence>
<comment type="caution">
    <text evidence="4">The sequence shown here is derived from an EMBL/GenBank/DDBJ whole genome shotgun (WGS) entry which is preliminary data.</text>
</comment>
<comment type="similarity">
    <text evidence="1">Belongs to the DprA/Smf family.</text>
</comment>
<dbReference type="InterPro" id="IPR041614">
    <property type="entry name" value="DprA_WH"/>
</dbReference>
<dbReference type="GO" id="GO:0009294">
    <property type="term" value="P:DNA-mediated transformation"/>
    <property type="evidence" value="ECO:0007669"/>
    <property type="project" value="InterPro"/>
</dbReference>
<dbReference type="Gene3D" id="3.40.50.450">
    <property type="match status" value="1"/>
</dbReference>
<dbReference type="NCBIfam" id="TIGR00732">
    <property type="entry name" value="dprA"/>
    <property type="match status" value="1"/>
</dbReference>
<evidence type="ECO:0000256" key="1">
    <source>
        <dbReference type="ARBA" id="ARBA00006525"/>
    </source>
</evidence>
<name>A0A5C6EC44_9BACT</name>